<keyword evidence="3" id="KW-1185">Reference proteome</keyword>
<dbReference type="InterPro" id="IPR009078">
    <property type="entry name" value="Ferritin-like_SF"/>
</dbReference>
<dbReference type="AlphaFoldDB" id="A0A1H3LSM8"/>
<sequence length="217" mass="23750">MATDKTLQDAFHDGLRDVLFAERASLRAQKKAARAAQMPELKEAFEHHAGESEEHKQRLEQVFEMIGKAARGKTCDSIQGLMAEFEDHIDEFKATEAADAVLIAGAQAKEHYEIARYGTLVTWAKQLGHDDAAKLLAQTLQEEKKTDDLLNKEAQKANKAAKQDWSGSHLRATPSPTPLHPSGEVAPETPTGSASHSGGLPAVRDLSQSGDFLEVQW</sequence>
<evidence type="ECO:0000256" key="1">
    <source>
        <dbReference type="SAM" id="MobiDB-lite"/>
    </source>
</evidence>
<dbReference type="Gene3D" id="1.20.1260.10">
    <property type="match status" value="1"/>
</dbReference>
<dbReference type="RefSeq" id="WP_089884474.1">
    <property type="nucleotide sequence ID" value="NZ_FNPF01000014.1"/>
</dbReference>
<dbReference type="InterPro" id="IPR012347">
    <property type="entry name" value="Ferritin-like"/>
</dbReference>
<dbReference type="Pfam" id="PF05974">
    <property type="entry name" value="DUF892"/>
    <property type="match status" value="1"/>
</dbReference>
<dbReference type="OrthoDB" id="9795056at2"/>
<dbReference type="PANTHER" id="PTHR30565">
    <property type="entry name" value="PROTEIN YCIF"/>
    <property type="match status" value="1"/>
</dbReference>
<feature type="region of interest" description="Disordered" evidence="1">
    <location>
        <begin position="154"/>
        <end position="217"/>
    </location>
</feature>
<dbReference type="InterPro" id="IPR010287">
    <property type="entry name" value="DUF892_YciF-like"/>
</dbReference>
<reference evidence="2 3" key="1">
    <citation type="submission" date="2016-10" db="EMBL/GenBank/DDBJ databases">
        <authorList>
            <person name="de Groot N.N."/>
        </authorList>
    </citation>
    <scope>NUCLEOTIDE SEQUENCE [LARGE SCALE GENOMIC DNA]</scope>
    <source>
        <strain evidence="2 3">DSM 26880</strain>
    </source>
</reference>
<organism evidence="2 3">
    <name type="scientific">Citreimonas salinaria</name>
    <dbReference type="NCBI Taxonomy" id="321339"/>
    <lineage>
        <taxon>Bacteria</taxon>
        <taxon>Pseudomonadati</taxon>
        <taxon>Pseudomonadota</taxon>
        <taxon>Alphaproteobacteria</taxon>
        <taxon>Rhodobacterales</taxon>
        <taxon>Roseobacteraceae</taxon>
        <taxon>Citreimonas</taxon>
    </lineage>
</organism>
<gene>
    <name evidence="2" type="ORF">SAMN05444340_11441</name>
</gene>
<name>A0A1H3LSM8_9RHOB</name>
<dbReference type="SUPFAM" id="SSF47240">
    <property type="entry name" value="Ferritin-like"/>
    <property type="match status" value="1"/>
</dbReference>
<evidence type="ECO:0000313" key="3">
    <source>
        <dbReference type="Proteomes" id="UP000199286"/>
    </source>
</evidence>
<dbReference type="PANTHER" id="PTHR30565:SF9">
    <property type="entry name" value="PROTEIN YCIF"/>
    <property type="match status" value="1"/>
</dbReference>
<protein>
    <submittedName>
        <fullName evidence="2">Ferritin-like metal-binding protein YciE</fullName>
    </submittedName>
</protein>
<dbReference type="InterPro" id="IPR047114">
    <property type="entry name" value="YciF"/>
</dbReference>
<accession>A0A1H3LSM8</accession>
<dbReference type="EMBL" id="FNPF01000014">
    <property type="protein sequence ID" value="SDY67363.1"/>
    <property type="molecule type" value="Genomic_DNA"/>
</dbReference>
<proteinExistence type="predicted"/>
<dbReference type="Proteomes" id="UP000199286">
    <property type="component" value="Unassembled WGS sequence"/>
</dbReference>
<evidence type="ECO:0000313" key="2">
    <source>
        <dbReference type="EMBL" id="SDY67363.1"/>
    </source>
</evidence>
<dbReference type="STRING" id="321339.SAMN05444340_11441"/>